<dbReference type="SUPFAM" id="SSF54631">
    <property type="entry name" value="CBS-domain pair"/>
    <property type="match status" value="1"/>
</dbReference>
<dbReference type="Pfam" id="PF01743">
    <property type="entry name" value="PolyA_pol"/>
    <property type="match status" value="1"/>
</dbReference>
<dbReference type="Pfam" id="PF02272">
    <property type="entry name" value="DHHA1"/>
    <property type="match status" value="1"/>
</dbReference>
<dbReference type="SUPFAM" id="SSF64182">
    <property type="entry name" value="DHH phosphoesterases"/>
    <property type="match status" value="1"/>
</dbReference>
<dbReference type="Gene3D" id="3.90.1640.10">
    <property type="entry name" value="inorganic pyrophosphatase (n-terminal core)"/>
    <property type="match status" value="1"/>
</dbReference>
<dbReference type="EMBL" id="JACDUS010000013">
    <property type="protein sequence ID" value="MBA2882825.1"/>
    <property type="molecule type" value="Genomic_DNA"/>
</dbReference>
<dbReference type="SUPFAM" id="SSF81301">
    <property type="entry name" value="Nucleotidyltransferase"/>
    <property type="match status" value="1"/>
</dbReference>
<dbReference type="InterPro" id="IPR043519">
    <property type="entry name" value="NT_sf"/>
</dbReference>
<feature type="region of interest" description="Disordered" evidence="13">
    <location>
        <begin position="446"/>
        <end position="468"/>
    </location>
</feature>
<dbReference type="SUPFAM" id="SSF81891">
    <property type="entry name" value="Poly A polymerase C-terminal region-like"/>
    <property type="match status" value="1"/>
</dbReference>
<dbReference type="Gene3D" id="3.30.460.10">
    <property type="entry name" value="Beta Polymerase, domain 2"/>
    <property type="match status" value="1"/>
</dbReference>
<dbReference type="InterPro" id="IPR052390">
    <property type="entry name" value="tRNA_nt/polyA_polymerase"/>
</dbReference>
<dbReference type="EC" id="3.1.3.-" evidence="15"/>
<organism evidence="15 16">
    <name type="scientific">Desulfosalsimonas propionicica</name>
    <dbReference type="NCBI Taxonomy" id="332175"/>
    <lineage>
        <taxon>Bacteria</taxon>
        <taxon>Pseudomonadati</taxon>
        <taxon>Thermodesulfobacteriota</taxon>
        <taxon>Desulfobacteria</taxon>
        <taxon>Desulfobacterales</taxon>
        <taxon>Desulfosalsimonadaceae</taxon>
        <taxon>Desulfosalsimonas</taxon>
    </lineage>
</organism>
<name>A0A7W0CBS1_9BACT</name>
<evidence type="ECO:0000256" key="7">
    <source>
        <dbReference type="ARBA" id="ARBA00022723"/>
    </source>
</evidence>
<dbReference type="GO" id="GO:0000049">
    <property type="term" value="F:tRNA binding"/>
    <property type="evidence" value="ECO:0007669"/>
    <property type="project" value="UniProtKB-KW"/>
</dbReference>
<reference evidence="15 16" key="1">
    <citation type="submission" date="2020-07" db="EMBL/GenBank/DDBJ databases">
        <title>Genomic Encyclopedia of Type Strains, Phase IV (KMG-IV): sequencing the most valuable type-strain genomes for metagenomic binning, comparative biology and taxonomic classification.</title>
        <authorList>
            <person name="Goeker M."/>
        </authorList>
    </citation>
    <scope>NUCLEOTIDE SEQUENCE [LARGE SCALE GENOMIC DNA]</scope>
    <source>
        <strain evidence="15 16">DSM 17721</strain>
    </source>
</reference>
<dbReference type="Pfam" id="PF00571">
    <property type="entry name" value="CBS"/>
    <property type="match status" value="2"/>
</dbReference>
<dbReference type="Proteomes" id="UP000525298">
    <property type="component" value="Unassembled WGS sequence"/>
</dbReference>
<comment type="similarity">
    <text evidence="2 12">Belongs to the tRNA nucleotidyltransferase/poly(A) polymerase family.</text>
</comment>
<comment type="caution">
    <text evidence="15">The sequence shown here is derived from an EMBL/GenBank/DDBJ whole genome shotgun (WGS) entry which is preliminary data.</text>
</comment>
<proteinExistence type="inferred from homology"/>
<dbReference type="RefSeq" id="WP_332309039.1">
    <property type="nucleotide sequence ID" value="NZ_JACDUS010000013.1"/>
</dbReference>
<feature type="domain" description="CBS" evidence="14">
    <location>
        <begin position="325"/>
        <end position="384"/>
    </location>
</feature>
<evidence type="ECO:0000256" key="2">
    <source>
        <dbReference type="ARBA" id="ARBA00007265"/>
    </source>
</evidence>
<dbReference type="Pfam" id="PF12627">
    <property type="entry name" value="PolyA_pol_RNAbd"/>
    <property type="match status" value="1"/>
</dbReference>
<keyword evidence="6 15" id="KW-0548">Nucleotidyltransferase</keyword>
<dbReference type="GO" id="GO:0016787">
    <property type="term" value="F:hydrolase activity"/>
    <property type="evidence" value="ECO:0007669"/>
    <property type="project" value="UniProtKB-KW"/>
</dbReference>
<keyword evidence="9" id="KW-0460">Magnesium</keyword>
<dbReference type="GO" id="GO:0000166">
    <property type="term" value="F:nucleotide binding"/>
    <property type="evidence" value="ECO:0007669"/>
    <property type="project" value="UniProtKB-KW"/>
</dbReference>
<dbReference type="InterPro" id="IPR003156">
    <property type="entry name" value="DHHA1_dom"/>
</dbReference>
<dbReference type="GO" id="GO:0008033">
    <property type="term" value="P:tRNA processing"/>
    <property type="evidence" value="ECO:0007669"/>
    <property type="project" value="UniProtKB-KW"/>
</dbReference>
<evidence type="ECO:0000256" key="10">
    <source>
        <dbReference type="ARBA" id="ARBA00022884"/>
    </source>
</evidence>
<dbReference type="Pfam" id="PF01368">
    <property type="entry name" value="DHH"/>
    <property type="match status" value="1"/>
</dbReference>
<evidence type="ECO:0000256" key="4">
    <source>
        <dbReference type="ARBA" id="ARBA00022679"/>
    </source>
</evidence>
<keyword evidence="3" id="KW-0820">tRNA-binding</keyword>
<keyword evidence="8" id="KW-0547">Nucleotide-binding</keyword>
<keyword evidence="11" id="KW-0129">CBS domain</keyword>
<evidence type="ECO:0000256" key="5">
    <source>
        <dbReference type="ARBA" id="ARBA00022694"/>
    </source>
</evidence>
<evidence type="ECO:0000313" key="16">
    <source>
        <dbReference type="Proteomes" id="UP000525298"/>
    </source>
</evidence>
<dbReference type="AlphaFoldDB" id="A0A7W0CBS1"/>
<dbReference type="PANTHER" id="PTHR47788">
    <property type="entry name" value="POLYA POLYMERASE"/>
    <property type="match status" value="1"/>
</dbReference>
<sequence>MTNTENRSDPLTLITTHTNADFDAVASMLAAQKLYPGSVVVFPGFHEKSMKNFFVSTMAYLFQMADYRQIQPEQVGRLVIVDTKQAGRIGELEELLNRTGIEIHVYDHHPQLENDIRADFEMHRSTGANVTMLVDLIREQTIGISPDEATVMCLGIYEDTGAFTYPSTTQDDFAAAAFLLGKGASLTTISDLIAKEMDSEQIALLNDMFRAATHYPINGKDVVITTVSRDEYIHDLAFLVQKMLRIENLSAVFAIALMKNKIYIAARSRTPDVDVGAIIREIGGGGHSFAAAASIKNKTLAQVENRIIDLLKTHVRSTQQAKDIMSTPAITAPHDISCEKARQLLSRYNINALLVMGPEDRKQRLAGFITRQVIEKALYHHLDEIPIKEYMTTEFAVVAPEADISEVQEKIIENKQRILPVVDNGHAIGAITRTDLLNTLIYHNQQEQQAGHSAEPPAESRQPKTKSVSGFLRERLNDDILDMLRRIGRVADAHGFSAYVVGGFVRDLFLYRHNEDIDIVIEGNGIEFARAFARKEGARVNAYDKFGTAVIIFADGFKIDVASARMEYYKFPAALPTVEMSSIKLDLFRRDFTINTLAIFLNPDKFGRLIDFFGGMRDMKEKAIRILHNLSFVEDPTRVFRAIRFEKRFDFSIGKLTAGLIHNAVKMDFFKRLSGRRVFSELRHILEEQNPIPALVRLEDFGLLKVIDPSIRMNKALRQMLDSARNVLSWYVLLYRPEECRQWIVYFLVLTRHADQEKAQAICRHFELAPRHEKIFIQERAEAETCLYRLSQGLPDKNSRLYEELNGLRMELILYMMAVTSRDDVRRAISFYVTDLKDIRISVKGKDLQKMGLSPSPLFGRILRTLLREKLDGRLQTRHDELELARRLIDGRETAG</sequence>
<evidence type="ECO:0000259" key="14">
    <source>
        <dbReference type="PROSITE" id="PS51371"/>
    </source>
</evidence>
<evidence type="ECO:0000256" key="8">
    <source>
        <dbReference type="ARBA" id="ARBA00022741"/>
    </source>
</evidence>
<evidence type="ECO:0000256" key="3">
    <source>
        <dbReference type="ARBA" id="ARBA00022555"/>
    </source>
</evidence>
<protein>
    <submittedName>
        <fullName evidence="15">tRNA nucleotidyltransferase (CCA-adding enzyme)</fullName>
        <ecNumber evidence="15">2.7.7.72</ecNumber>
        <ecNumber evidence="15">3.1.3.-</ecNumber>
        <ecNumber evidence="15">3.1.4.-</ecNumber>
    </submittedName>
</protein>
<accession>A0A7W0CBS1</accession>
<dbReference type="InterPro" id="IPR001667">
    <property type="entry name" value="DDH_dom"/>
</dbReference>
<dbReference type="EC" id="2.7.7.72" evidence="15"/>
<evidence type="ECO:0000313" key="15">
    <source>
        <dbReference type="EMBL" id="MBA2882825.1"/>
    </source>
</evidence>
<comment type="cofactor">
    <cofactor evidence="1">
        <name>Mg(2+)</name>
        <dbReference type="ChEBI" id="CHEBI:18420"/>
    </cofactor>
</comment>
<dbReference type="Gene3D" id="1.10.3090.10">
    <property type="entry name" value="cca-adding enzyme, domain 2"/>
    <property type="match status" value="1"/>
</dbReference>
<evidence type="ECO:0000256" key="12">
    <source>
        <dbReference type="RuleBase" id="RU003953"/>
    </source>
</evidence>
<evidence type="ECO:0000256" key="11">
    <source>
        <dbReference type="PROSITE-ProRule" id="PRU00703"/>
    </source>
</evidence>
<dbReference type="Gene3D" id="3.10.310.30">
    <property type="match status" value="1"/>
</dbReference>
<feature type="domain" description="CBS" evidence="14">
    <location>
        <begin position="391"/>
        <end position="447"/>
    </location>
</feature>
<dbReference type="GO" id="GO:0046872">
    <property type="term" value="F:metal ion binding"/>
    <property type="evidence" value="ECO:0007669"/>
    <property type="project" value="UniProtKB-KW"/>
</dbReference>
<keyword evidence="7" id="KW-0479">Metal-binding</keyword>
<keyword evidence="16" id="KW-1185">Reference proteome</keyword>
<dbReference type="EC" id="3.1.4.-" evidence="15"/>
<gene>
    <name evidence="15" type="ORF">HNR65_003180</name>
</gene>
<dbReference type="InterPro" id="IPR038763">
    <property type="entry name" value="DHH_sf"/>
</dbReference>
<keyword evidence="4 12" id="KW-0808">Transferase</keyword>
<dbReference type="InterPro" id="IPR046342">
    <property type="entry name" value="CBS_dom_sf"/>
</dbReference>
<dbReference type="SMART" id="SM00116">
    <property type="entry name" value="CBS"/>
    <property type="match status" value="2"/>
</dbReference>
<keyword evidence="10 12" id="KW-0694">RNA-binding</keyword>
<dbReference type="PROSITE" id="PS51371">
    <property type="entry name" value="CBS"/>
    <property type="match status" value="2"/>
</dbReference>
<evidence type="ECO:0000256" key="1">
    <source>
        <dbReference type="ARBA" id="ARBA00001946"/>
    </source>
</evidence>
<dbReference type="GO" id="GO:0004810">
    <property type="term" value="F:CCA tRNA nucleotidyltransferase activity"/>
    <property type="evidence" value="ECO:0007669"/>
    <property type="project" value="UniProtKB-EC"/>
</dbReference>
<dbReference type="InterPro" id="IPR000644">
    <property type="entry name" value="CBS_dom"/>
</dbReference>
<dbReference type="CDD" id="cd17772">
    <property type="entry name" value="CBS_pair_DHH_polyA_Pol_assoc"/>
    <property type="match status" value="1"/>
</dbReference>
<dbReference type="CDD" id="cd05398">
    <property type="entry name" value="NT_ClassII-CCAase"/>
    <property type="match status" value="1"/>
</dbReference>
<dbReference type="PANTHER" id="PTHR47788:SF1">
    <property type="entry name" value="A-ADDING TRNA NUCLEOTIDYLTRANSFERASE"/>
    <property type="match status" value="1"/>
</dbReference>
<evidence type="ECO:0000256" key="9">
    <source>
        <dbReference type="ARBA" id="ARBA00022842"/>
    </source>
</evidence>
<evidence type="ECO:0000256" key="6">
    <source>
        <dbReference type="ARBA" id="ARBA00022695"/>
    </source>
</evidence>
<dbReference type="InterPro" id="IPR002646">
    <property type="entry name" value="PolA_pol_head_dom"/>
</dbReference>
<evidence type="ECO:0000256" key="13">
    <source>
        <dbReference type="SAM" id="MobiDB-lite"/>
    </source>
</evidence>
<dbReference type="InterPro" id="IPR032828">
    <property type="entry name" value="PolyA_RNA-bd"/>
</dbReference>
<keyword evidence="5" id="KW-0819">tRNA processing</keyword>
<dbReference type="Gene3D" id="3.10.580.10">
    <property type="entry name" value="CBS-domain"/>
    <property type="match status" value="1"/>
</dbReference>
<keyword evidence="15" id="KW-0378">Hydrolase</keyword>